<evidence type="ECO:0000313" key="1">
    <source>
        <dbReference type="EMBL" id="GIQ87503.1"/>
    </source>
</evidence>
<gene>
    <name evidence="1" type="ORF">KIPB_009551</name>
</gene>
<dbReference type="AlphaFoldDB" id="A0A9K3D444"/>
<proteinExistence type="predicted"/>
<reference evidence="1 2" key="1">
    <citation type="journal article" date="2018" name="PLoS ONE">
        <title>The draft genome of Kipferlia bialata reveals reductive genome evolution in fornicate parasites.</title>
        <authorList>
            <person name="Tanifuji G."/>
            <person name="Takabayashi S."/>
            <person name="Kume K."/>
            <person name="Takagi M."/>
            <person name="Nakayama T."/>
            <person name="Kamikawa R."/>
            <person name="Inagaki Y."/>
            <person name="Hashimoto T."/>
        </authorList>
    </citation>
    <scope>NUCLEOTIDE SEQUENCE [LARGE SCALE GENOMIC DNA]</scope>
    <source>
        <strain evidence="1">NY0173</strain>
    </source>
</reference>
<dbReference type="EMBL" id="BDIP01003280">
    <property type="protein sequence ID" value="GIQ87503.1"/>
    <property type="molecule type" value="Genomic_DNA"/>
</dbReference>
<keyword evidence="2" id="KW-1185">Reference proteome</keyword>
<name>A0A9K3D444_9EUKA</name>
<evidence type="ECO:0000313" key="2">
    <source>
        <dbReference type="Proteomes" id="UP000265618"/>
    </source>
</evidence>
<organism evidence="1 2">
    <name type="scientific">Kipferlia bialata</name>
    <dbReference type="NCBI Taxonomy" id="797122"/>
    <lineage>
        <taxon>Eukaryota</taxon>
        <taxon>Metamonada</taxon>
        <taxon>Carpediemonas-like organisms</taxon>
        <taxon>Kipferlia</taxon>
    </lineage>
</organism>
<sequence>MKGATVVCVCTDLCVLKGTETHVYDTESGRWEKKEPLSSRLAGGRGCMISECYAAVHTKEGMYIGQTMEAIRERSKLEAEVQRLAADRKAALTSLLVKYGYPEETHPYLSDRDIIGILAVALSALESERQSEDALFTSFTSDRLSDLAECTEAAKAFDVDALHTHNGYLAEYLPVAESLAKTSRALRQYMDRHPVDKLVSEDCATLHTELSTLYDQFQRDHTALKGFEFSTDSCLARISEAQSLLSAISSHSVIPLPSNMGALTLAGKHKFCLVERYNTGVRGLYECAMTVLECQACIEECSASLCQMDTPDIETCAALESECQALMQSLCATAAGIHQYTEDEECEVAMLEVKLKMKCSLAPEERATLQREIDTRKASVTALRETSKQRAQIVERLTLHI</sequence>
<comment type="caution">
    <text evidence="1">The sequence shown here is derived from an EMBL/GenBank/DDBJ whole genome shotgun (WGS) entry which is preliminary data.</text>
</comment>
<accession>A0A9K3D444</accession>
<dbReference type="Proteomes" id="UP000265618">
    <property type="component" value="Unassembled WGS sequence"/>
</dbReference>
<protein>
    <submittedName>
        <fullName evidence="1">Uncharacterized protein</fullName>
    </submittedName>
</protein>